<sequence>MKFKEIPYERIDMEEVKKGFEALIKEQKEAKSGQEQFEIHKKAYALRDKVLTQMTICEIRHTGNTVDEFYENENNYYDEKKPEFDDLTLQYSKTLLESPFRDYLEEKIGKVAFKNIELMAKSLDEKLIPLMQEENNLVSTYHKLIASAKIMFNGEELNISMLRKYLTDSDRNIRKEAWSKLSGFFQEKSGELDDIYDKMVKNRTAQAKLMGYSNYVELGYCRMNRNSYDKVMVKNFRDQVKKVFVPLATKVHEARREALGLDSLKFYDNEMYFNNGNPAPIGTPEEILRWGKEMYDDLSPETKEFFDYMYENELFDVLGRKNKQAGGYMTFLPDYKMPFIFANFNGTSSDVDVITHECGHAFQGYVVRDYEVEEHRDITMETAEIHSMSMEFFTDRYMEKFFGDRAEDYRKMHLAESVTFIPYGCMVDEFQHIVYENPDMTPDERKAVWMKLESEYRPHMDYADDPFFSKGGFWQRQLHIYASPFYYIDYCLAQTCALQYRIKMDKDYKKAWESYLALCKLSAKEFYEPMLKEVGLDSPFQDGCMKNIVEELTKTYYNN</sequence>
<proteinExistence type="inferred from homology"/>
<evidence type="ECO:0000259" key="7">
    <source>
        <dbReference type="Pfam" id="PF01432"/>
    </source>
</evidence>
<feature type="domain" description="Peptidase M3A/M3B catalytic" evidence="7">
    <location>
        <begin position="310"/>
        <end position="544"/>
    </location>
</feature>
<dbReference type="KEGG" id="acht:bsdcttw_41660"/>
<keyword evidence="9" id="KW-1185">Reference proteome</keyword>
<evidence type="ECO:0000256" key="2">
    <source>
        <dbReference type="ARBA" id="ARBA00022723"/>
    </source>
</evidence>
<evidence type="ECO:0000256" key="6">
    <source>
        <dbReference type="RuleBase" id="RU003435"/>
    </source>
</evidence>
<organism evidence="8 9">
    <name type="scientific">Anaerocolumna chitinilytica</name>
    <dbReference type="NCBI Taxonomy" id="1727145"/>
    <lineage>
        <taxon>Bacteria</taxon>
        <taxon>Bacillati</taxon>
        <taxon>Bacillota</taxon>
        <taxon>Clostridia</taxon>
        <taxon>Lachnospirales</taxon>
        <taxon>Lachnospiraceae</taxon>
        <taxon>Anaerocolumna</taxon>
    </lineage>
</organism>
<evidence type="ECO:0000313" key="9">
    <source>
        <dbReference type="Proteomes" id="UP000515703"/>
    </source>
</evidence>
<dbReference type="InterPro" id="IPR011976">
    <property type="entry name" value="Pept_M3B_oligopep-rel"/>
</dbReference>
<comment type="cofactor">
    <cofactor evidence="6">
        <name>Zn(2+)</name>
        <dbReference type="ChEBI" id="CHEBI:29105"/>
    </cofactor>
    <text evidence="6">Binds 1 zinc ion.</text>
</comment>
<dbReference type="InterPro" id="IPR001567">
    <property type="entry name" value="Pept_M3A_M3B_dom"/>
</dbReference>
<dbReference type="AlphaFoldDB" id="A0A7M3S958"/>
<keyword evidence="5 6" id="KW-0482">Metalloprotease</keyword>
<evidence type="ECO:0000313" key="8">
    <source>
        <dbReference type="EMBL" id="BCK01126.1"/>
    </source>
</evidence>
<dbReference type="RefSeq" id="WP_185256726.1">
    <property type="nucleotide sequence ID" value="NZ_AP023368.1"/>
</dbReference>
<evidence type="ECO:0000256" key="3">
    <source>
        <dbReference type="ARBA" id="ARBA00022801"/>
    </source>
</evidence>
<evidence type="ECO:0000256" key="4">
    <source>
        <dbReference type="ARBA" id="ARBA00022833"/>
    </source>
</evidence>
<keyword evidence="1 6" id="KW-0645">Protease</keyword>
<dbReference type="NCBIfam" id="TIGR02289">
    <property type="entry name" value="M3_not_pepF"/>
    <property type="match status" value="1"/>
</dbReference>
<reference evidence="8 9" key="1">
    <citation type="submission" date="2020-08" db="EMBL/GenBank/DDBJ databases">
        <title>Draft genome sequencing of an Anaerocolumna strain isolated from anoxic soil subjected to BSD treatment.</title>
        <authorList>
            <person name="Uek A."/>
            <person name="Tonouchi A."/>
        </authorList>
    </citation>
    <scope>NUCLEOTIDE SEQUENCE [LARGE SCALE GENOMIC DNA]</scope>
    <source>
        <strain evidence="8 9">CTTW</strain>
    </source>
</reference>
<dbReference type="EMBL" id="AP023368">
    <property type="protein sequence ID" value="BCK01126.1"/>
    <property type="molecule type" value="Genomic_DNA"/>
</dbReference>
<dbReference type="SUPFAM" id="SSF55486">
    <property type="entry name" value="Metalloproteases ('zincins'), catalytic domain"/>
    <property type="match status" value="1"/>
</dbReference>
<dbReference type="Pfam" id="PF01432">
    <property type="entry name" value="Peptidase_M3"/>
    <property type="match status" value="2"/>
</dbReference>
<keyword evidence="3 6" id="KW-0378">Hydrolase</keyword>
<evidence type="ECO:0000256" key="5">
    <source>
        <dbReference type="ARBA" id="ARBA00023049"/>
    </source>
</evidence>
<comment type="similarity">
    <text evidence="6">Belongs to the peptidase M3 family.</text>
</comment>
<dbReference type="Proteomes" id="UP000515703">
    <property type="component" value="Chromosome"/>
</dbReference>
<dbReference type="GO" id="GO:0006508">
    <property type="term" value="P:proteolysis"/>
    <property type="evidence" value="ECO:0007669"/>
    <property type="project" value="UniProtKB-KW"/>
</dbReference>
<keyword evidence="4 6" id="KW-0862">Zinc</keyword>
<keyword evidence="2 6" id="KW-0479">Metal-binding</keyword>
<name>A0A7M3S958_9FIRM</name>
<feature type="domain" description="Peptidase M3A/M3B catalytic" evidence="7">
    <location>
        <begin position="166"/>
        <end position="274"/>
    </location>
</feature>
<dbReference type="Gene3D" id="1.10.1370.30">
    <property type="match status" value="1"/>
</dbReference>
<evidence type="ECO:0000256" key="1">
    <source>
        <dbReference type="ARBA" id="ARBA00022670"/>
    </source>
</evidence>
<dbReference type="GO" id="GO:0004222">
    <property type="term" value="F:metalloendopeptidase activity"/>
    <property type="evidence" value="ECO:0007669"/>
    <property type="project" value="InterPro"/>
</dbReference>
<accession>A0A7M3S958</accession>
<gene>
    <name evidence="8" type="ORF">bsdcttw_41660</name>
</gene>
<dbReference type="CDD" id="cd09606">
    <property type="entry name" value="M3B_PepF"/>
    <property type="match status" value="1"/>
</dbReference>
<dbReference type="GO" id="GO:0046872">
    <property type="term" value="F:metal ion binding"/>
    <property type="evidence" value="ECO:0007669"/>
    <property type="project" value="UniProtKB-UniRule"/>
</dbReference>
<reference evidence="8 9" key="2">
    <citation type="submission" date="2020-08" db="EMBL/GenBank/DDBJ databases">
        <authorList>
            <person name="Ueki A."/>
            <person name="Tonouchi A."/>
        </authorList>
    </citation>
    <scope>NUCLEOTIDE SEQUENCE [LARGE SCALE GENOMIC DNA]</scope>
    <source>
        <strain evidence="8 9">CTTW</strain>
    </source>
</reference>
<protein>
    <submittedName>
        <fullName evidence="8">Oligoendopeptidase F</fullName>
    </submittedName>
</protein>